<reference evidence="1" key="1">
    <citation type="journal article" date="2019" name="MBio">
        <title>Virus Genomes from Deep Sea Sediments Expand the Ocean Megavirome and Support Independent Origins of Viral Gigantism.</title>
        <authorList>
            <person name="Backstrom D."/>
            <person name="Yutin N."/>
            <person name="Jorgensen S.L."/>
            <person name="Dharamshi J."/>
            <person name="Homa F."/>
            <person name="Zaremba-Niedwiedzka K."/>
            <person name="Spang A."/>
            <person name="Wolf Y.I."/>
            <person name="Koonin E.V."/>
            <person name="Ettema T.J."/>
        </authorList>
    </citation>
    <scope>NUCLEOTIDE SEQUENCE</scope>
</reference>
<protein>
    <submittedName>
        <fullName evidence="1">Uncharacterized protein</fullName>
    </submittedName>
</protein>
<name>A0A481YY62_9VIRU</name>
<dbReference type="EMBL" id="MK500370">
    <property type="protein sequence ID" value="QBK87851.1"/>
    <property type="molecule type" value="Genomic_DNA"/>
</dbReference>
<proteinExistence type="predicted"/>
<accession>A0A481YY62</accession>
<sequence>MNKKLRQILTEMITKIYQFIELLLDILITLTDESLM</sequence>
<evidence type="ECO:0000313" key="1">
    <source>
        <dbReference type="EMBL" id="QBK87851.1"/>
    </source>
</evidence>
<gene>
    <name evidence="1" type="ORF">LCMAC202_02120</name>
</gene>
<organism evidence="1">
    <name type="scientific">Marseillevirus LCMAC202</name>
    <dbReference type="NCBI Taxonomy" id="2506606"/>
    <lineage>
        <taxon>Viruses</taxon>
        <taxon>Varidnaviria</taxon>
        <taxon>Bamfordvirae</taxon>
        <taxon>Nucleocytoviricota</taxon>
        <taxon>Megaviricetes</taxon>
        <taxon>Pimascovirales</taxon>
        <taxon>Pimascovirales incertae sedis</taxon>
        <taxon>Marseilleviridae</taxon>
    </lineage>
</organism>